<dbReference type="AlphaFoldDB" id="A0A0F8ZNB7"/>
<sequence>MGPLHEEWQACLHLQLLWFRALYRRVVEGRIDKTQPAVFSADETADVGLDDATQVADLVFKNVHDSEFTGYINKVTISIPE</sequence>
<protein>
    <submittedName>
        <fullName evidence="1">Uncharacterized protein</fullName>
    </submittedName>
</protein>
<reference evidence="1" key="1">
    <citation type="journal article" date="2015" name="Nature">
        <title>Complex archaea that bridge the gap between prokaryotes and eukaryotes.</title>
        <authorList>
            <person name="Spang A."/>
            <person name="Saw J.H."/>
            <person name="Jorgensen S.L."/>
            <person name="Zaremba-Niedzwiedzka K."/>
            <person name="Martijn J."/>
            <person name="Lind A.E."/>
            <person name="van Eijk R."/>
            <person name="Schleper C."/>
            <person name="Guy L."/>
            <person name="Ettema T.J."/>
        </authorList>
    </citation>
    <scope>NUCLEOTIDE SEQUENCE</scope>
</reference>
<name>A0A0F8ZNB7_9ZZZZ</name>
<evidence type="ECO:0000313" key="1">
    <source>
        <dbReference type="EMBL" id="KKK61426.1"/>
    </source>
</evidence>
<dbReference type="EMBL" id="LAZR01062479">
    <property type="protein sequence ID" value="KKK61426.1"/>
    <property type="molecule type" value="Genomic_DNA"/>
</dbReference>
<proteinExistence type="predicted"/>
<organism evidence="1">
    <name type="scientific">marine sediment metagenome</name>
    <dbReference type="NCBI Taxonomy" id="412755"/>
    <lineage>
        <taxon>unclassified sequences</taxon>
        <taxon>metagenomes</taxon>
        <taxon>ecological metagenomes</taxon>
    </lineage>
</organism>
<gene>
    <name evidence="1" type="ORF">LCGC14_3014430</name>
</gene>
<accession>A0A0F8ZNB7</accession>
<comment type="caution">
    <text evidence="1">The sequence shown here is derived from an EMBL/GenBank/DDBJ whole genome shotgun (WGS) entry which is preliminary data.</text>
</comment>